<dbReference type="EC" id="2.7.-.-" evidence="4"/>
<organism evidence="5 6">
    <name type="scientific">Mesorhabditis spiculigera</name>
    <dbReference type="NCBI Taxonomy" id="96644"/>
    <lineage>
        <taxon>Eukaryota</taxon>
        <taxon>Metazoa</taxon>
        <taxon>Ecdysozoa</taxon>
        <taxon>Nematoda</taxon>
        <taxon>Chromadorea</taxon>
        <taxon>Rhabditida</taxon>
        <taxon>Rhabditina</taxon>
        <taxon>Rhabditomorpha</taxon>
        <taxon>Rhabditoidea</taxon>
        <taxon>Rhabditidae</taxon>
        <taxon>Mesorhabditinae</taxon>
        <taxon>Mesorhabditis</taxon>
    </lineage>
</organism>
<sequence length="325" mass="36231">MEMTGFRHQVGGHFGLFSCTGHVAKPVNAREMAFYELLPENLRKFAPAYCGRVFVSATASSSGELTLSTPSMFDCHKTPPNSPSTSKTPKMRFRLKNGKVLADGEGNENTFAGTCQAKVVHRLIKNGPSWFILLENIVENFEMPCVLDLKMGTRQHGDDAPDHKIAAQMRKCAESTSALLGVRIVGMQLFDRRSGAVNFVDKLEGRKIGQQQFYDYLYLYLRACGEKRALILKKKLEAMRKELAQADGLRFFSSSILVAFDASNRSDNIRVQMIDFAHSTFPGFCQDALYDGADEGYLQGVDTLITQVEFFLESFPDTPESCASR</sequence>
<keyword evidence="2 4" id="KW-0808">Transferase</keyword>
<keyword evidence="6" id="KW-1185">Reference proteome</keyword>
<comment type="similarity">
    <text evidence="1 4">Belongs to the inositol phosphokinase (IPK) family.</text>
</comment>
<dbReference type="EMBL" id="CATQJA010002617">
    <property type="protein sequence ID" value="CAJ0573242.1"/>
    <property type="molecule type" value="Genomic_DNA"/>
</dbReference>
<dbReference type="PANTHER" id="PTHR12400">
    <property type="entry name" value="INOSITOL POLYPHOSPHATE KINASE"/>
    <property type="match status" value="1"/>
</dbReference>
<dbReference type="SUPFAM" id="SSF56104">
    <property type="entry name" value="SAICAR synthase-like"/>
    <property type="match status" value="1"/>
</dbReference>
<proteinExistence type="inferred from homology"/>
<dbReference type="GO" id="GO:0005737">
    <property type="term" value="C:cytoplasm"/>
    <property type="evidence" value="ECO:0007669"/>
    <property type="project" value="TreeGrafter"/>
</dbReference>
<gene>
    <name evidence="5" type="ORF">MSPICULIGERA_LOCUS11607</name>
</gene>
<dbReference type="InterPro" id="IPR038286">
    <property type="entry name" value="IPK_sf"/>
</dbReference>
<dbReference type="GO" id="GO:0032958">
    <property type="term" value="P:inositol phosphate biosynthetic process"/>
    <property type="evidence" value="ECO:0007669"/>
    <property type="project" value="InterPro"/>
</dbReference>
<dbReference type="GO" id="GO:0046854">
    <property type="term" value="P:phosphatidylinositol phosphate biosynthetic process"/>
    <property type="evidence" value="ECO:0007669"/>
    <property type="project" value="TreeGrafter"/>
</dbReference>
<name>A0AA36CS79_9BILA</name>
<evidence type="ECO:0000256" key="3">
    <source>
        <dbReference type="ARBA" id="ARBA00022777"/>
    </source>
</evidence>
<evidence type="ECO:0000313" key="6">
    <source>
        <dbReference type="Proteomes" id="UP001177023"/>
    </source>
</evidence>
<dbReference type="Gene3D" id="3.30.470.160">
    <property type="entry name" value="Inositol polyphosphate kinase"/>
    <property type="match status" value="1"/>
</dbReference>
<dbReference type="GO" id="GO:0005634">
    <property type="term" value="C:nucleus"/>
    <property type="evidence" value="ECO:0007669"/>
    <property type="project" value="TreeGrafter"/>
</dbReference>
<dbReference type="Proteomes" id="UP001177023">
    <property type="component" value="Unassembled WGS sequence"/>
</dbReference>
<evidence type="ECO:0000256" key="1">
    <source>
        <dbReference type="ARBA" id="ARBA00007374"/>
    </source>
</evidence>
<evidence type="ECO:0000256" key="4">
    <source>
        <dbReference type="RuleBase" id="RU363090"/>
    </source>
</evidence>
<evidence type="ECO:0000313" key="5">
    <source>
        <dbReference type="EMBL" id="CAJ0573242.1"/>
    </source>
</evidence>
<comment type="caution">
    <text evidence="5">The sequence shown here is derived from an EMBL/GenBank/DDBJ whole genome shotgun (WGS) entry which is preliminary data.</text>
</comment>
<evidence type="ECO:0000256" key="2">
    <source>
        <dbReference type="ARBA" id="ARBA00022679"/>
    </source>
</evidence>
<feature type="non-terminal residue" evidence="5">
    <location>
        <position position="325"/>
    </location>
</feature>
<dbReference type="PANTHER" id="PTHR12400:SF21">
    <property type="entry name" value="KINASE"/>
    <property type="match status" value="1"/>
</dbReference>
<dbReference type="PROSITE" id="PS51257">
    <property type="entry name" value="PROKAR_LIPOPROTEIN"/>
    <property type="match status" value="1"/>
</dbReference>
<keyword evidence="3 4" id="KW-0418">Kinase</keyword>
<accession>A0AA36CS79</accession>
<protein>
    <recommendedName>
        <fullName evidence="4">Kinase</fullName>
        <ecNumber evidence="4">2.7.-.-</ecNumber>
    </recommendedName>
</protein>
<dbReference type="GO" id="GO:0000828">
    <property type="term" value="F:inositol hexakisphosphate kinase activity"/>
    <property type="evidence" value="ECO:0007669"/>
    <property type="project" value="TreeGrafter"/>
</dbReference>
<dbReference type="InterPro" id="IPR005522">
    <property type="entry name" value="IPK"/>
</dbReference>
<dbReference type="Pfam" id="PF03770">
    <property type="entry name" value="IPK"/>
    <property type="match status" value="1"/>
</dbReference>
<dbReference type="AlphaFoldDB" id="A0AA36CS79"/>
<reference evidence="5" key="1">
    <citation type="submission" date="2023-06" db="EMBL/GenBank/DDBJ databases">
        <authorList>
            <person name="Delattre M."/>
        </authorList>
    </citation>
    <scope>NUCLEOTIDE SEQUENCE</scope>
    <source>
        <strain evidence="5">AF72</strain>
    </source>
</reference>